<name>A0A1Y0IQN4_9BACL</name>
<feature type="domain" description="DUF2326" evidence="2">
    <location>
        <begin position="525"/>
        <end position="630"/>
    </location>
</feature>
<sequence length="630" mass="72286">MENAVFVNRVVINPHLGKCDVTLRPGLNVIRAKLIDAYSEKSGPRNSVGKSTFVNLIDYGLGKEEFLSTGKVHGKNVLSDYCLFIEIAIGDNKFTVKRDLVADIASCQVFQGWVVNEISAGKDPKSEIYSLEEYRKLLDDSLYEEENYFNGKSYISFRKIMSFLIRDQIGGFEEISKVANYYESSSGQRKAIEFLSGLVTKERVEIDSRKTKAEKEKNQSKKSWDVIKNYVNEKVDLKKGEINKEIKKVERFESDLLTAIDGIESQISDYQRANDLRIEKKHQLLNKKLEIEHEVSIFISRVNSYKATLNETYSEMETLSITSEVKNILDRIDYDKCPVCLVSINNDQSFSCPREKRDEKNNSLETIARILKNERDDLKQAIIQIESNINLCNQNLEVISVELDMINEDLKVGVEQMLKNKKALDEELLSIKAEKEGLKKQLSYIEDEADYKSRYRQKEGTVKDILLEWESIYQKIADRREMLIKVFDKVVRFLYNDGSRRGELIFEQSGKIVPEIVYSNNLGGVDDGAAAKTLRVIAFDLTLLTVGIITDTFHPRFLVHDSPNVRDIDPVTYNRIFSYITKLSRATKKCGRDFQYIITTIEIPEGLSDENIRLELSNDGDQGKLFGFTF</sequence>
<organism evidence="3 4">
    <name type="scientific">Tumebacillus avium</name>
    <dbReference type="NCBI Taxonomy" id="1903704"/>
    <lineage>
        <taxon>Bacteria</taxon>
        <taxon>Bacillati</taxon>
        <taxon>Bacillota</taxon>
        <taxon>Bacilli</taxon>
        <taxon>Bacillales</taxon>
        <taxon>Alicyclobacillaceae</taxon>
        <taxon>Tumebacillus</taxon>
    </lineage>
</organism>
<protein>
    <recommendedName>
        <fullName evidence="2">DUF2326 domain-containing protein</fullName>
    </recommendedName>
</protein>
<evidence type="ECO:0000313" key="4">
    <source>
        <dbReference type="Proteomes" id="UP000195437"/>
    </source>
</evidence>
<keyword evidence="1" id="KW-0175">Coiled coil</keyword>
<dbReference type="Pfam" id="PF10088">
    <property type="entry name" value="DUF2326"/>
    <property type="match status" value="1"/>
</dbReference>
<gene>
    <name evidence="3" type="ORF">CBW65_19560</name>
</gene>
<dbReference type="EMBL" id="CP021434">
    <property type="protein sequence ID" value="ARU62932.1"/>
    <property type="molecule type" value="Genomic_DNA"/>
</dbReference>
<dbReference type="InterPro" id="IPR018760">
    <property type="entry name" value="DUF2326"/>
</dbReference>
<dbReference type="RefSeq" id="WP_087458282.1">
    <property type="nucleotide sequence ID" value="NZ_CP021434.1"/>
</dbReference>
<evidence type="ECO:0000259" key="2">
    <source>
        <dbReference type="Pfam" id="PF10088"/>
    </source>
</evidence>
<dbReference type="Proteomes" id="UP000195437">
    <property type="component" value="Chromosome"/>
</dbReference>
<proteinExistence type="predicted"/>
<accession>A0A1Y0IQN4</accession>
<evidence type="ECO:0000313" key="3">
    <source>
        <dbReference type="EMBL" id="ARU62932.1"/>
    </source>
</evidence>
<reference evidence="4" key="1">
    <citation type="submission" date="2017-05" db="EMBL/GenBank/DDBJ databases">
        <authorList>
            <person name="Sung H."/>
        </authorList>
    </citation>
    <scope>NUCLEOTIDE SEQUENCE [LARGE SCALE GENOMIC DNA]</scope>
    <source>
        <strain evidence="4">AR23208</strain>
    </source>
</reference>
<evidence type="ECO:0000256" key="1">
    <source>
        <dbReference type="SAM" id="Coils"/>
    </source>
</evidence>
<dbReference type="AlphaFoldDB" id="A0A1Y0IQN4"/>
<dbReference type="OrthoDB" id="2488986at2"/>
<feature type="coiled-coil region" evidence="1">
    <location>
        <begin position="361"/>
        <end position="441"/>
    </location>
</feature>
<keyword evidence="4" id="KW-1185">Reference proteome</keyword>
<dbReference type="KEGG" id="tum:CBW65_19560"/>